<dbReference type="NCBIfam" id="TIGR00119">
    <property type="entry name" value="acolac_sm"/>
    <property type="match status" value="1"/>
</dbReference>
<dbReference type="KEGG" id="nid:NPIRD3C_1044"/>
<dbReference type="NCBIfam" id="NF008864">
    <property type="entry name" value="PRK11895.1"/>
    <property type="match status" value="1"/>
</dbReference>
<dbReference type="InterPro" id="IPR045865">
    <property type="entry name" value="ACT-like_dom_sf"/>
</dbReference>
<evidence type="ECO:0000256" key="1">
    <source>
        <dbReference type="ARBA" id="ARBA00004974"/>
    </source>
</evidence>
<evidence type="ECO:0000256" key="6">
    <source>
        <dbReference type="RuleBase" id="RU368092"/>
    </source>
</evidence>
<dbReference type="FunFam" id="3.30.70.260:FF:000001">
    <property type="entry name" value="Acetolactate synthase, small subunit"/>
    <property type="match status" value="1"/>
</dbReference>
<reference evidence="8 9" key="3">
    <citation type="journal article" date="2019" name="Int. J. Syst. Evol. Microbiol.">
        <title>Nitrosopumilus adriaticus sp. nov. and Nitrosopumilus piranensis sp. nov., two ammonia-oxidizing archaea from the Adriatic Sea and members of the class Nitrososphaeria.</title>
        <authorList>
            <person name="Bayer B."/>
            <person name="Vojvoda J."/>
            <person name="Reinthaler T."/>
            <person name="Reyes C."/>
            <person name="Pinto M."/>
            <person name="Herndl G.J."/>
        </authorList>
    </citation>
    <scope>NUCLEOTIDE SEQUENCE [LARGE SCALE GENOMIC DNA]</scope>
    <source>
        <strain evidence="8 9">D3C</strain>
    </source>
</reference>
<evidence type="ECO:0000259" key="7">
    <source>
        <dbReference type="PROSITE" id="PS51671"/>
    </source>
</evidence>
<dbReference type="UniPathway" id="UPA00047">
    <property type="reaction ID" value="UER00055"/>
</dbReference>
<dbReference type="PANTHER" id="PTHR30239:SF0">
    <property type="entry name" value="ACETOLACTATE SYNTHASE SMALL SUBUNIT 1, CHLOROPLASTIC"/>
    <property type="match status" value="1"/>
</dbReference>
<dbReference type="InterPro" id="IPR004789">
    <property type="entry name" value="Acetalactate_synth_ssu"/>
</dbReference>
<keyword evidence="4 6" id="KW-0028">Amino-acid biosynthesis</keyword>
<keyword evidence="5 6" id="KW-0100">Branched-chain amino acid biosynthesis</keyword>
<dbReference type="Pfam" id="PF22629">
    <property type="entry name" value="ACT_AHAS_ss"/>
    <property type="match status" value="1"/>
</dbReference>
<keyword evidence="9" id="KW-1185">Reference proteome</keyword>
<dbReference type="GO" id="GO:0009097">
    <property type="term" value="P:isoleucine biosynthetic process"/>
    <property type="evidence" value="ECO:0007669"/>
    <property type="project" value="UniProtKB-UniRule"/>
</dbReference>
<evidence type="ECO:0000313" key="9">
    <source>
        <dbReference type="Proteomes" id="UP000032027"/>
    </source>
</evidence>
<reference evidence="9" key="1">
    <citation type="submission" date="2015-02" db="EMBL/GenBank/DDBJ databases">
        <title>Characterization of two novel Thaumarchaeota isolated from the Northern Adriatic Sea.</title>
        <authorList>
            <person name="Bayer B."/>
            <person name="Vojvoda J."/>
            <person name="Offre P."/>
            <person name="Srivastava A."/>
            <person name="Elisabeth N."/>
            <person name="Garcia J.A.L."/>
            <person name="Schleper C."/>
            <person name="Herndl G.J."/>
        </authorList>
    </citation>
    <scope>NUCLEOTIDE SEQUENCE [LARGE SCALE GENOMIC DNA]</scope>
    <source>
        <strain evidence="9">D3C</strain>
    </source>
</reference>
<dbReference type="GO" id="GO:0003984">
    <property type="term" value="F:acetolactate synthase activity"/>
    <property type="evidence" value="ECO:0007669"/>
    <property type="project" value="UniProtKB-UniRule"/>
</dbReference>
<organism evidence="8 9">
    <name type="scientific">Nitrosopumilus piranensis</name>
    <dbReference type="NCBI Taxonomy" id="1582439"/>
    <lineage>
        <taxon>Archaea</taxon>
        <taxon>Nitrososphaerota</taxon>
        <taxon>Nitrososphaeria</taxon>
        <taxon>Nitrosopumilales</taxon>
        <taxon>Nitrosopumilaceae</taxon>
        <taxon>Nitrosopumilus</taxon>
    </lineage>
</organism>
<accession>A0A0C5BVH4</accession>
<dbReference type="PATRIC" id="fig|1582439.9.peg.1074"/>
<name>A0A0C5BVH4_9ARCH</name>
<dbReference type="Gene3D" id="3.30.70.260">
    <property type="match status" value="1"/>
</dbReference>
<sequence>MISMWAILSILVENKPGILFKVTHLFRARNFNIDSISVGVTENPDYSKMTITTYGDEKQVDQIVKQLDKMIDTVKVEHLDEHKTVFRELSIFKIKLSNANDSMEINKLANAYGGKVHDVKKDSIMVELTATPDQIKAFEELAKPFGIIDVARTGVAALQRSGSS</sequence>
<dbReference type="GO" id="GO:0005829">
    <property type="term" value="C:cytosol"/>
    <property type="evidence" value="ECO:0007669"/>
    <property type="project" value="TreeGrafter"/>
</dbReference>
<evidence type="ECO:0000256" key="5">
    <source>
        <dbReference type="ARBA" id="ARBA00023304"/>
    </source>
</evidence>
<evidence type="ECO:0000313" key="8">
    <source>
        <dbReference type="EMBL" id="AJM92256.1"/>
    </source>
</evidence>
<dbReference type="Proteomes" id="UP000032027">
    <property type="component" value="Chromosome"/>
</dbReference>
<evidence type="ECO:0000256" key="3">
    <source>
        <dbReference type="ARBA" id="ARBA00006341"/>
    </source>
</evidence>
<proteinExistence type="inferred from homology"/>
<reference evidence="8 9" key="2">
    <citation type="journal article" date="2016" name="ISME J.">
        <title>Physiological and genomic characterization of two novel marine thaumarchaeal strains indicates niche differentiation.</title>
        <authorList>
            <person name="Bayer B."/>
            <person name="Vojvoda J."/>
            <person name="Offre P."/>
            <person name="Alves R.J."/>
            <person name="Elisabeth N.H."/>
            <person name="Garcia J.A."/>
            <person name="Volland J.M."/>
            <person name="Srivastava A."/>
            <person name="Schleper C."/>
            <person name="Herndl G.J."/>
        </authorList>
    </citation>
    <scope>NUCLEOTIDE SEQUENCE [LARGE SCALE GENOMIC DNA]</scope>
    <source>
        <strain evidence="8 9">D3C</strain>
    </source>
</reference>
<protein>
    <recommendedName>
        <fullName evidence="6">Acetolactate synthase small subunit</fullName>
        <shortName evidence="6">AHAS</shortName>
        <shortName evidence="6">ALS</shortName>
        <ecNumber evidence="6">2.2.1.6</ecNumber>
    </recommendedName>
    <alternativeName>
        <fullName evidence="6">Acetohydroxy-acid synthase small subunit</fullName>
    </alternativeName>
</protein>
<dbReference type="InterPro" id="IPR019455">
    <property type="entry name" value="Acetolactate_synth_ssu_C"/>
</dbReference>
<dbReference type="SUPFAM" id="SSF55021">
    <property type="entry name" value="ACT-like"/>
    <property type="match status" value="2"/>
</dbReference>
<dbReference type="InterPro" id="IPR039557">
    <property type="entry name" value="AHAS_ACT"/>
</dbReference>
<dbReference type="Gene3D" id="3.30.70.1150">
    <property type="entry name" value="ACT-like. Chain A, domain 2"/>
    <property type="match status" value="1"/>
</dbReference>
<comment type="catalytic activity">
    <reaction evidence="6">
        <text>2 pyruvate + H(+) = (2S)-2-acetolactate + CO2</text>
        <dbReference type="Rhea" id="RHEA:25249"/>
        <dbReference type="ChEBI" id="CHEBI:15361"/>
        <dbReference type="ChEBI" id="CHEBI:15378"/>
        <dbReference type="ChEBI" id="CHEBI:16526"/>
        <dbReference type="ChEBI" id="CHEBI:58476"/>
        <dbReference type="EC" id="2.2.1.6"/>
    </reaction>
</comment>
<dbReference type="InterPro" id="IPR002912">
    <property type="entry name" value="ACT_dom"/>
</dbReference>
<dbReference type="PANTHER" id="PTHR30239">
    <property type="entry name" value="ACETOLACTATE SYNTHASE SMALL SUBUNIT"/>
    <property type="match status" value="1"/>
</dbReference>
<feature type="domain" description="ACT" evidence="7">
    <location>
        <begin position="7"/>
        <end position="81"/>
    </location>
</feature>
<dbReference type="STRING" id="1582439.NPIRD3C_1044"/>
<dbReference type="EMBL" id="CP010868">
    <property type="protein sequence ID" value="AJM92256.1"/>
    <property type="molecule type" value="Genomic_DNA"/>
</dbReference>
<evidence type="ECO:0000256" key="2">
    <source>
        <dbReference type="ARBA" id="ARBA00005025"/>
    </source>
</evidence>
<dbReference type="InterPro" id="IPR054480">
    <property type="entry name" value="AHAS_small-like_ACT"/>
</dbReference>
<dbReference type="GO" id="GO:0009099">
    <property type="term" value="P:L-valine biosynthetic process"/>
    <property type="evidence" value="ECO:0007669"/>
    <property type="project" value="UniProtKB-UniRule"/>
</dbReference>
<comment type="pathway">
    <text evidence="2 6">Amino-acid biosynthesis; L-valine biosynthesis; L-valine from pyruvate: step 1/4.</text>
</comment>
<comment type="subunit">
    <text evidence="6">Dimer of large and small chains.</text>
</comment>
<dbReference type="GO" id="GO:1990610">
    <property type="term" value="F:acetolactate synthase regulator activity"/>
    <property type="evidence" value="ECO:0007669"/>
    <property type="project" value="UniProtKB-UniRule"/>
</dbReference>
<dbReference type="AlphaFoldDB" id="A0A0C5BVH4"/>
<dbReference type="UniPathway" id="UPA00049">
    <property type="reaction ID" value="UER00059"/>
</dbReference>
<dbReference type="PROSITE" id="PS51671">
    <property type="entry name" value="ACT"/>
    <property type="match status" value="1"/>
</dbReference>
<comment type="function">
    <text evidence="6">Catalyzes the conversion of 2 pyruvate molecules into acetolactate in the first common step of the biosynthetic pathway of the branched-amino acids such as leucine, isoleucine, and valine.</text>
</comment>
<gene>
    <name evidence="8" type="primary">ilvH</name>
    <name evidence="8" type="ORF">NPIRD3C_1044</name>
</gene>
<dbReference type="Pfam" id="PF10369">
    <property type="entry name" value="ALS_ss_C"/>
    <property type="match status" value="1"/>
</dbReference>
<comment type="pathway">
    <text evidence="1 6">Amino-acid biosynthesis; L-isoleucine biosynthesis; L-isoleucine from 2-oxobutanoate: step 1/4.</text>
</comment>
<keyword evidence="6 8" id="KW-0808">Transferase</keyword>
<comment type="similarity">
    <text evidence="3 6">Belongs to the acetolactate synthase small subunit family.</text>
</comment>
<dbReference type="InterPro" id="IPR027271">
    <property type="entry name" value="Acetolactate_synth/TF_NikR_C"/>
</dbReference>
<dbReference type="CDD" id="cd04878">
    <property type="entry name" value="ACT_AHAS"/>
    <property type="match status" value="1"/>
</dbReference>
<dbReference type="EC" id="2.2.1.6" evidence="6"/>
<dbReference type="HOGENOM" id="CLU_055003_1_3_2"/>
<evidence type="ECO:0000256" key="4">
    <source>
        <dbReference type="ARBA" id="ARBA00022605"/>
    </source>
</evidence>